<gene>
    <name evidence="3" type="ORF">B0H67DRAFT_642327</name>
</gene>
<keyword evidence="1" id="KW-1133">Transmembrane helix</keyword>
<evidence type="ECO:0000313" key="4">
    <source>
        <dbReference type="Proteomes" id="UP001172102"/>
    </source>
</evidence>
<proteinExistence type="predicted"/>
<dbReference type="EMBL" id="JAUKUA010000002">
    <property type="protein sequence ID" value="KAK0725981.1"/>
    <property type="molecule type" value="Genomic_DNA"/>
</dbReference>
<sequence length="187" mass="20136">MLQLRDRKLKAPLTRRVVSALRDYRTFRTEGESLFATKKLLSEVIKEIRALDDARSKLAHLPADSEEAQSLGEQIDQITKTTGEALLQAMNQATSDMVRQKVAKAKKALWSRLVTALGAGLALVIPMLIMVLHPTNLAKLATTTCFVVLVAAGLAMVMEDSQPKEAVAYTAAYAAVLVLFIGAGGGG</sequence>
<reference evidence="3" key="1">
    <citation type="submission" date="2023-06" db="EMBL/GenBank/DDBJ databases">
        <title>Genome-scale phylogeny and comparative genomics of the fungal order Sordariales.</title>
        <authorList>
            <consortium name="Lawrence Berkeley National Laboratory"/>
            <person name="Hensen N."/>
            <person name="Bonometti L."/>
            <person name="Westerberg I."/>
            <person name="Brannstrom I.O."/>
            <person name="Guillou S."/>
            <person name="Cros-Aarteil S."/>
            <person name="Calhoun S."/>
            <person name="Haridas S."/>
            <person name="Kuo A."/>
            <person name="Mondo S."/>
            <person name="Pangilinan J."/>
            <person name="Riley R."/>
            <person name="Labutti K."/>
            <person name="Andreopoulos B."/>
            <person name="Lipzen A."/>
            <person name="Chen C."/>
            <person name="Yanf M."/>
            <person name="Daum C."/>
            <person name="Ng V."/>
            <person name="Clum A."/>
            <person name="Steindorff A."/>
            <person name="Ohm R."/>
            <person name="Martin F."/>
            <person name="Silar P."/>
            <person name="Natvig D."/>
            <person name="Lalanne C."/>
            <person name="Gautier V."/>
            <person name="Ament-Velasquez S.L."/>
            <person name="Kruys A."/>
            <person name="Hutchinson M.I."/>
            <person name="Powell A.J."/>
            <person name="Barry K."/>
            <person name="Miller A.N."/>
            <person name="Grigoriev I.V."/>
            <person name="Debuchy R."/>
            <person name="Gladieux P."/>
            <person name="Thoren M.H."/>
            <person name="Johannesson H."/>
        </authorList>
    </citation>
    <scope>NUCLEOTIDE SEQUENCE</scope>
    <source>
        <strain evidence="3">SMH4607-1</strain>
    </source>
</reference>
<dbReference type="Proteomes" id="UP001172102">
    <property type="component" value="Unassembled WGS sequence"/>
</dbReference>
<keyword evidence="1" id="KW-0812">Transmembrane</keyword>
<dbReference type="Pfam" id="PF20237">
    <property type="entry name" value="DUF6594"/>
    <property type="match status" value="1"/>
</dbReference>
<evidence type="ECO:0000313" key="3">
    <source>
        <dbReference type="EMBL" id="KAK0725981.1"/>
    </source>
</evidence>
<name>A0AA40B1J5_9PEZI</name>
<feature type="domain" description="DUF6594" evidence="2">
    <location>
        <begin position="16"/>
        <end position="178"/>
    </location>
</feature>
<organism evidence="3 4">
    <name type="scientific">Lasiosphaeris hirsuta</name>
    <dbReference type="NCBI Taxonomy" id="260670"/>
    <lineage>
        <taxon>Eukaryota</taxon>
        <taxon>Fungi</taxon>
        <taxon>Dikarya</taxon>
        <taxon>Ascomycota</taxon>
        <taxon>Pezizomycotina</taxon>
        <taxon>Sordariomycetes</taxon>
        <taxon>Sordariomycetidae</taxon>
        <taxon>Sordariales</taxon>
        <taxon>Lasiosphaeriaceae</taxon>
        <taxon>Lasiosphaeris</taxon>
    </lineage>
</organism>
<accession>A0AA40B1J5</accession>
<feature type="transmembrane region" description="Helical" evidence="1">
    <location>
        <begin position="109"/>
        <end position="131"/>
    </location>
</feature>
<keyword evidence="1" id="KW-0472">Membrane</keyword>
<feature type="transmembrane region" description="Helical" evidence="1">
    <location>
        <begin position="137"/>
        <end position="157"/>
    </location>
</feature>
<feature type="transmembrane region" description="Helical" evidence="1">
    <location>
        <begin position="166"/>
        <end position="185"/>
    </location>
</feature>
<keyword evidence="4" id="KW-1185">Reference proteome</keyword>
<comment type="caution">
    <text evidence="3">The sequence shown here is derived from an EMBL/GenBank/DDBJ whole genome shotgun (WGS) entry which is preliminary data.</text>
</comment>
<evidence type="ECO:0000259" key="2">
    <source>
        <dbReference type="Pfam" id="PF20237"/>
    </source>
</evidence>
<dbReference type="InterPro" id="IPR046529">
    <property type="entry name" value="DUF6594"/>
</dbReference>
<evidence type="ECO:0000256" key="1">
    <source>
        <dbReference type="SAM" id="Phobius"/>
    </source>
</evidence>
<dbReference type="AlphaFoldDB" id="A0AA40B1J5"/>
<protein>
    <recommendedName>
        <fullName evidence="2">DUF6594 domain-containing protein</fullName>
    </recommendedName>
</protein>